<organism evidence="2 3">
    <name type="scientific">Thalassiosira oceanica</name>
    <name type="common">Marine diatom</name>
    <dbReference type="NCBI Taxonomy" id="159749"/>
    <lineage>
        <taxon>Eukaryota</taxon>
        <taxon>Sar</taxon>
        <taxon>Stramenopiles</taxon>
        <taxon>Ochrophyta</taxon>
        <taxon>Bacillariophyta</taxon>
        <taxon>Coscinodiscophyceae</taxon>
        <taxon>Thalassiosirophycidae</taxon>
        <taxon>Thalassiosirales</taxon>
        <taxon>Thalassiosiraceae</taxon>
        <taxon>Thalassiosira</taxon>
    </lineage>
</organism>
<reference evidence="2 3" key="1">
    <citation type="journal article" date="2012" name="Genome Biol.">
        <title>Genome and low-iron response of an oceanic diatom adapted to chronic iron limitation.</title>
        <authorList>
            <person name="Lommer M."/>
            <person name="Specht M."/>
            <person name="Roy A.S."/>
            <person name="Kraemer L."/>
            <person name="Andreson R."/>
            <person name="Gutowska M.A."/>
            <person name="Wolf J."/>
            <person name="Bergner S.V."/>
            <person name="Schilhabel M.B."/>
            <person name="Klostermeier U.C."/>
            <person name="Beiko R.G."/>
            <person name="Rosenstiel P."/>
            <person name="Hippler M."/>
            <person name="Laroche J."/>
        </authorList>
    </citation>
    <scope>NUCLEOTIDE SEQUENCE [LARGE SCALE GENOMIC DNA]</scope>
    <source>
        <strain evidence="2 3">CCMP1005</strain>
    </source>
</reference>
<protein>
    <submittedName>
        <fullName evidence="2">Uncharacterized protein</fullName>
    </submittedName>
</protein>
<comment type="caution">
    <text evidence="2">The sequence shown here is derived from an EMBL/GenBank/DDBJ whole genome shotgun (WGS) entry which is preliminary data.</text>
</comment>
<proteinExistence type="predicted"/>
<dbReference type="Pfam" id="PF07692">
    <property type="entry name" value="Fea1"/>
    <property type="match status" value="1"/>
</dbReference>
<dbReference type="OrthoDB" id="10530590at2759"/>
<dbReference type="EMBL" id="AGNL01042815">
    <property type="protein sequence ID" value="EJK50857.1"/>
    <property type="molecule type" value="Genomic_DNA"/>
</dbReference>
<dbReference type="InterPro" id="IPR011643">
    <property type="entry name" value="HCR1"/>
</dbReference>
<evidence type="ECO:0000256" key="1">
    <source>
        <dbReference type="SAM" id="SignalP"/>
    </source>
</evidence>
<keyword evidence="3" id="KW-1185">Reference proteome</keyword>
<dbReference type="Proteomes" id="UP000266841">
    <property type="component" value="Unassembled WGS sequence"/>
</dbReference>
<evidence type="ECO:0000313" key="3">
    <source>
        <dbReference type="Proteomes" id="UP000266841"/>
    </source>
</evidence>
<gene>
    <name evidence="2" type="ORF">THAOC_30038</name>
</gene>
<accession>K0RVX2</accession>
<keyword evidence="1" id="KW-0732">Signal</keyword>
<feature type="chain" id="PRO_5012813542" evidence="1">
    <location>
        <begin position="16"/>
        <end position="362"/>
    </location>
</feature>
<name>K0RVX2_THAOC</name>
<sequence>MKYIIAPLLISLANAGDCDYKPGNDVTDHSKSAVDALKLKEAVNAGDTEKAMEIYTNPTTRSSKKPQDMATKDWAGAGAPDDIYQDYVAVLGENFLDGYNIDAINCSGQFEGQSSDICKIAAVKNALCTSLSYAFYEFAKSGGDAGSEKNWDEGFAFWHGLYDEEIDGVELGSNSAAAVQSSRDSNYKTDHKGETCQRIKNGQDKDKAAKKKELDGIAASIAATFSQATLKYAAEMLQGEDQALIDKKWGEGYTYFRCGAGLMDKDLAMYIEENFSPLTNEKMTDDTVLCGIASKMAETKDLGYGISMGDLQLTNFETLADLETRCSITIPVATMELADSSSAIKSAGLIAVGAIAAVIALV</sequence>
<evidence type="ECO:0000313" key="2">
    <source>
        <dbReference type="EMBL" id="EJK50857.1"/>
    </source>
</evidence>
<feature type="signal peptide" evidence="1">
    <location>
        <begin position="1"/>
        <end position="15"/>
    </location>
</feature>
<dbReference type="AlphaFoldDB" id="K0RVX2"/>